<dbReference type="Proteomes" id="UP000064967">
    <property type="component" value="Chromosome"/>
</dbReference>
<evidence type="ECO:0000256" key="6">
    <source>
        <dbReference type="SAM" id="MobiDB-lite"/>
    </source>
</evidence>
<evidence type="ECO:0000313" key="9">
    <source>
        <dbReference type="EMBL" id="AKV04762.1"/>
    </source>
</evidence>
<dbReference type="GO" id="GO:0006352">
    <property type="term" value="P:DNA-templated transcription initiation"/>
    <property type="evidence" value="ECO:0007669"/>
    <property type="project" value="InterPro"/>
</dbReference>
<dbReference type="InterPro" id="IPR013325">
    <property type="entry name" value="RNA_pol_sigma_r2"/>
</dbReference>
<dbReference type="InterPro" id="IPR039425">
    <property type="entry name" value="RNA_pol_sigma-70-like"/>
</dbReference>
<keyword evidence="10" id="KW-1185">Reference proteome</keyword>
<sequence>MFPSTFSSPTGVDEERDAVRDEPSAFPVPSFDAIYDEHLGFVWHTLRGLGVPPSSLDDAVQDVFVVVHRRLPSFEARSKITTWLFGIALRVAYAHRRKQRPSDDLSAVQNEIRDERPTPFEETVRSEAATLVERLLDELDDNKRLVFVLMEIEQMSAEEMASLLGIKVNTVYSRLRYARAEFEKLVARYAKGEK</sequence>
<dbReference type="Pfam" id="PF08281">
    <property type="entry name" value="Sigma70_r4_2"/>
    <property type="match status" value="1"/>
</dbReference>
<evidence type="ECO:0000259" key="7">
    <source>
        <dbReference type="Pfam" id="PF04542"/>
    </source>
</evidence>
<reference evidence="9 10" key="1">
    <citation type="submission" date="2015-08" db="EMBL/GenBank/DDBJ databases">
        <authorList>
            <person name="Babu N.S."/>
            <person name="Beckwith C.J."/>
            <person name="Beseler K.G."/>
            <person name="Brison A."/>
            <person name="Carone J.V."/>
            <person name="Caskin T.P."/>
            <person name="Diamond M."/>
            <person name="Durham M.E."/>
            <person name="Foxe J.M."/>
            <person name="Go M."/>
            <person name="Henderson B.A."/>
            <person name="Jones I.B."/>
            <person name="McGettigan J.A."/>
            <person name="Micheletti S.J."/>
            <person name="Nasrallah M.E."/>
            <person name="Ortiz D."/>
            <person name="Piller C.R."/>
            <person name="Privatt S.R."/>
            <person name="Schneider S.L."/>
            <person name="Sharp S."/>
            <person name="Smith T.C."/>
            <person name="Stanton J.D."/>
            <person name="Ullery H.E."/>
            <person name="Wilson R.J."/>
            <person name="Serrano M.G."/>
            <person name="Buck G."/>
            <person name="Lee V."/>
            <person name="Wang Y."/>
            <person name="Carvalho R."/>
            <person name="Voegtly L."/>
            <person name="Shi R."/>
            <person name="Duckworth R."/>
            <person name="Johnson A."/>
            <person name="Loviza R."/>
            <person name="Walstead R."/>
            <person name="Shah Z."/>
            <person name="Kiflezghi M."/>
            <person name="Wade K."/>
            <person name="Ball S.L."/>
            <person name="Bradley K.W."/>
            <person name="Asai D.J."/>
            <person name="Bowman C.A."/>
            <person name="Russell D.A."/>
            <person name="Pope W.H."/>
            <person name="Jacobs-Sera D."/>
            <person name="Hendrix R.W."/>
            <person name="Hatfull G.F."/>
        </authorList>
    </citation>
    <scope>NUCLEOTIDE SEQUENCE [LARGE SCALE GENOMIC DNA]</scope>
    <source>
        <strain evidence="9 10">DSM 27648</strain>
    </source>
</reference>
<dbReference type="PANTHER" id="PTHR43133">
    <property type="entry name" value="RNA POLYMERASE ECF-TYPE SIGMA FACTO"/>
    <property type="match status" value="1"/>
</dbReference>
<evidence type="ECO:0000256" key="3">
    <source>
        <dbReference type="ARBA" id="ARBA00023082"/>
    </source>
</evidence>
<dbReference type="InterPro" id="IPR007627">
    <property type="entry name" value="RNA_pol_sigma70_r2"/>
</dbReference>
<keyword evidence="3" id="KW-0731">Sigma factor</keyword>
<dbReference type="GO" id="GO:0016987">
    <property type="term" value="F:sigma factor activity"/>
    <property type="evidence" value="ECO:0007669"/>
    <property type="project" value="UniProtKB-KW"/>
</dbReference>
<accession>A0A0K1QGI8</accession>
<dbReference type="KEGG" id="llu:AKJ09_11425"/>
<gene>
    <name evidence="9" type="ORF">AKJ09_11425</name>
</gene>
<evidence type="ECO:0000259" key="8">
    <source>
        <dbReference type="Pfam" id="PF08281"/>
    </source>
</evidence>
<dbReference type="AlphaFoldDB" id="A0A0K1QGI8"/>
<dbReference type="GO" id="GO:0003677">
    <property type="term" value="F:DNA binding"/>
    <property type="evidence" value="ECO:0007669"/>
    <property type="project" value="UniProtKB-KW"/>
</dbReference>
<feature type="region of interest" description="Disordered" evidence="6">
    <location>
        <begin position="1"/>
        <end position="23"/>
    </location>
</feature>
<keyword evidence="2" id="KW-0805">Transcription regulation</keyword>
<dbReference type="STRING" id="1391654.AKJ09_11425"/>
<name>A0A0K1QGI8_9BACT</name>
<dbReference type="Gene3D" id="1.10.10.10">
    <property type="entry name" value="Winged helix-like DNA-binding domain superfamily/Winged helix DNA-binding domain"/>
    <property type="match status" value="1"/>
</dbReference>
<evidence type="ECO:0000256" key="1">
    <source>
        <dbReference type="ARBA" id="ARBA00010641"/>
    </source>
</evidence>
<evidence type="ECO:0000256" key="5">
    <source>
        <dbReference type="ARBA" id="ARBA00023163"/>
    </source>
</evidence>
<dbReference type="Gene3D" id="1.10.1740.10">
    <property type="match status" value="1"/>
</dbReference>
<feature type="compositionally biased region" description="Polar residues" evidence="6">
    <location>
        <begin position="1"/>
        <end position="10"/>
    </location>
</feature>
<dbReference type="InterPro" id="IPR013249">
    <property type="entry name" value="RNA_pol_sigma70_r4_t2"/>
</dbReference>
<dbReference type="InterPro" id="IPR013324">
    <property type="entry name" value="RNA_pol_sigma_r3/r4-like"/>
</dbReference>
<dbReference type="SUPFAM" id="SSF88659">
    <property type="entry name" value="Sigma3 and sigma4 domains of RNA polymerase sigma factors"/>
    <property type="match status" value="1"/>
</dbReference>
<dbReference type="InterPro" id="IPR036388">
    <property type="entry name" value="WH-like_DNA-bd_sf"/>
</dbReference>
<feature type="domain" description="RNA polymerase sigma-70 region 2" evidence="7">
    <location>
        <begin position="34"/>
        <end position="100"/>
    </location>
</feature>
<keyword evidence="4" id="KW-0238">DNA-binding</keyword>
<proteinExistence type="inferred from homology"/>
<dbReference type="EMBL" id="CP012333">
    <property type="protein sequence ID" value="AKV04762.1"/>
    <property type="molecule type" value="Genomic_DNA"/>
</dbReference>
<dbReference type="Pfam" id="PF04542">
    <property type="entry name" value="Sigma70_r2"/>
    <property type="match status" value="1"/>
</dbReference>
<evidence type="ECO:0000256" key="4">
    <source>
        <dbReference type="ARBA" id="ARBA00023125"/>
    </source>
</evidence>
<keyword evidence="5" id="KW-0804">Transcription</keyword>
<feature type="domain" description="RNA polymerase sigma factor 70 region 4 type 2" evidence="8">
    <location>
        <begin position="132"/>
        <end position="180"/>
    </location>
</feature>
<evidence type="ECO:0000256" key="2">
    <source>
        <dbReference type="ARBA" id="ARBA00023015"/>
    </source>
</evidence>
<comment type="similarity">
    <text evidence="1">Belongs to the sigma-70 factor family. ECF subfamily.</text>
</comment>
<dbReference type="InterPro" id="IPR014284">
    <property type="entry name" value="RNA_pol_sigma-70_dom"/>
</dbReference>
<protein>
    <submittedName>
        <fullName evidence="9">RNA polymerase sigma factor RpoE</fullName>
    </submittedName>
</protein>
<dbReference type="PANTHER" id="PTHR43133:SF8">
    <property type="entry name" value="RNA POLYMERASE SIGMA FACTOR HI_1459-RELATED"/>
    <property type="match status" value="1"/>
</dbReference>
<dbReference type="NCBIfam" id="TIGR02937">
    <property type="entry name" value="sigma70-ECF"/>
    <property type="match status" value="1"/>
</dbReference>
<organism evidence="9 10">
    <name type="scientific">Labilithrix luteola</name>
    <dbReference type="NCBI Taxonomy" id="1391654"/>
    <lineage>
        <taxon>Bacteria</taxon>
        <taxon>Pseudomonadati</taxon>
        <taxon>Myxococcota</taxon>
        <taxon>Polyangia</taxon>
        <taxon>Polyangiales</taxon>
        <taxon>Labilitrichaceae</taxon>
        <taxon>Labilithrix</taxon>
    </lineage>
</organism>
<dbReference type="SUPFAM" id="SSF88946">
    <property type="entry name" value="Sigma2 domain of RNA polymerase sigma factors"/>
    <property type="match status" value="1"/>
</dbReference>
<evidence type="ECO:0000313" key="10">
    <source>
        <dbReference type="Proteomes" id="UP000064967"/>
    </source>
</evidence>
<dbReference type="CDD" id="cd06171">
    <property type="entry name" value="Sigma70_r4"/>
    <property type="match status" value="1"/>
</dbReference>